<reference evidence="1 2" key="1">
    <citation type="submission" date="2016-10" db="EMBL/GenBank/DDBJ databases">
        <authorList>
            <person name="de Groot N.N."/>
        </authorList>
    </citation>
    <scope>NUCLEOTIDE SEQUENCE [LARGE SCALE GENOMIC DNA]</scope>
    <source>
        <strain evidence="1 2">CGMCC 1.9167</strain>
    </source>
</reference>
<gene>
    <name evidence="1" type="ORF">SAMN05216203_2470</name>
</gene>
<sequence length="51" mass="5925">MIVLRNNLMRFGFSVLLVLLLSPFSARLKAAGLFRRWPDRVIDLSIAERHD</sequence>
<dbReference type="EMBL" id="FOYW01000001">
    <property type="protein sequence ID" value="SFR67791.1"/>
    <property type="molecule type" value="Genomic_DNA"/>
</dbReference>
<proteinExistence type="predicted"/>
<protein>
    <submittedName>
        <fullName evidence="1">Uncharacterized protein</fullName>
    </submittedName>
</protein>
<name>A0A1I6IMA2_9GAMM</name>
<dbReference type="Proteomes" id="UP000198644">
    <property type="component" value="Unassembled WGS sequence"/>
</dbReference>
<evidence type="ECO:0000313" key="1">
    <source>
        <dbReference type="EMBL" id="SFR67791.1"/>
    </source>
</evidence>
<organism evidence="1 2">
    <name type="scientific">Marinobacter daqiaonensis</name>
    <dbReference type="NCBI Taxonomy" id="650891"/>
    <lineage>
        <taxon>Bacteria</taxon>
        <taxon>Pseudomonadati</taxon>
        <taxon>Pseudomonadota</taxon>
        <taxon>Gammaproteobacteria</taxon>
        <taxon>Pseudomonadales</taxon>
        <taxon>Marinobacteraceae</taxon>
        <taxon>Marinobacter</taxon>
    </lineage>
</organism>
<keyword evidence="2" id="KW-1185">Reference proteome</keyword>
<accession>A0A1I6IMA2</accession>
<evidence type="ECO:0000313" key="2">
    <source>
        <dbReference type="Proteomes" id="UP000198644"/>
    </source>
</evidence>
<dbReference type="AlphaFoldDB" id="A0A1I6IMA2"/>